<evidence type="ECO:0000256" key="2">
    <source>
        <dbReference type="SAM" id="SignalP"/>
    </source>
</evidence>
<feature type="chain" id="PRO_5012409952" evidence="2">
    <location>
        <begin position="26"/>
        <end position="75"/>
    </location>
</feature>
<dbReference type="Proteomes" id="UP000189935">
    <property type="component" value="Chromosome I"/>
</dbReference>
<evidence type="ECO:0000313" key="3">
    <source>
        <dbReference type="EMBL" id="SHL80453.1"/>
    </source>
</evidence>
<gene>
    <name evidence="3" type="ORF">SAMN05444159_6861</name>
</gene>
<feature type="compositionally biased region" description="Polar residues" evidence="1">
    <location>
        <begin position="40"/>
        <end position="50"/>
    </location>
</feature>
<feature type="region of interest" description="Disordered" evidence="1">
    <location>
        <begin position="39"/>
        <end position="75"/>
    </location>
</feature>
<organism evidence="3 4">
    <name type="scientific">Bradyrhizobium lablabi</name>
    <dbReference type="NCBI Taxonomy" id="722472"/>
    <lineage>
        <taxon>Bacteria</taxon>
        <taxon>Pseudomonadati</taxon>
        <taxon>Pseudomonadota</taxon>
        <taxon>Alphaproteobacteria</taxon>
        <taxon>Hyphomicrobiales</taxon>
        <taxon>Nitrobacteraceae</taxon>
        <taxon>Bradyrhizobium</taxon>
    </lineage>
</organism>
<name>A0A1M7DM63_9BRAD</name>
<protein>
    <submittedName>
        <fullName evidence="3">Uncharacterized protein</fullName>
    </submittedName>
</protein>
<dbReference type="AlphaFoldDB" id="A0A1M7DM63"/>
<feature type="signal peptide" evidence="2">
    <location>
        <begin position="1"/>
        <end position="25"/>
    </location>
</feature>
<accession>A0A1M7DM63</accession>
<dbReference type="EMBL" id="LT670844">
    <property type="protein sequence ID" value="SHL80453.1"/>
    <property type="molecule type" value="Genomic_DNA"/>
</dbReference>
<evidence type="ECO:0000256" key="1">
    <source>
        <dbReference type="SAM" id="MobiDB-lite"/>
    </source>
</evidence>
<evidence type="ECO:0000313" key="4">
    <source>
        <dbReference type="Proteomes" id="UP000189935"/>
    </source>
</evidence>
<sequence>MYKSLATVAGTVAIVSAGLLTPAQAGGSASAASKYGHSSQVATYQTQSKRQVQRNDFPITEYSSSSARTHGAKYR</sequence>
<reference evidence="3 4" key="1">
    <citation type="submission" date="2016-11" db="EMBL/GenBank/DDBJ databases">
        <authorList>
            <person name="Jaros S."/>
            <person name="Januszkiewicz K."/>
            <person name="Wedrychowicz H."/>
        </authorList>
    </citation>
    <scope>NUCLEOTIDE SEQUENCE [LARGE SCALE GENOMIC DNA]</scope>
    <source>
        <strain evidence="3 4">GAS499</strain>
    </source>
</reference>
<dbReference type="RefSeq" id="WP_079543957.1">
    <property type="nucleotide sequence ID" value="NZ_LT670844.1"/>
</dbReference>
<keyword evidence="2" id="KW-0732">Signal</keyword>
<proteinExistence type="predicted"/>